<dbReference type="PANTHER" id="PTHR47543">
    <property type="entry name" value="OS08G0169600 PROTEIN"/>
    <property type="match status" value="1"/>
</dbReference>
<sequence>MKGSAYRPVGARAPRGDRPPSLENLCVQTAIDNLQYLGDVGQTDLSLLAKILPHCNADQLHRIETSTTGRDLSPVTNELWRQFYSRKFGPESMNLVLERMKKKRVSFKWHLLYQAKVREQEEVQKKCVDRLKQLYKEADMQKQSRQTQMCTKVPPSSKRKSIHSGAGSSSQFNHIKGRLMKKSRIEFAKSEAQMPKNNMRQLPAKFCAQRTVPSTIPIQKSASSVSLLQPSSTRLMCTKK</sequence>
<dbReference type="OMA" id="LMHIEKC"/>
<dbReference type="Pfam" id="PF06881">
    <property type="entry name" value="Elongin_A"/>
    <property type="match status" value="1"/>
</dbReference>
<evidence type="ECO:0000313" key="3">
    <source>
        <dbReference type="Proteomes" id="UP000825935"/>
    </source>
</evidence>
<keyword evidence="3" id="KW-1185">Reference proteome</keyword>
<organism evidence="2 3">
    <name type="scientific">Ceratopteris richardii</name>
    <name type="common">Triangle waterfern</name>
    <dbReference type="NCBI Taxonomy" id="49495"/>
    <lineage>
        <taxon>Eukaryota</taxon>
        <taxon>Viridiplantae</taxon>
        <taxon>Streptophyta</taxon>
        <taxon>Embryophyta</taxon>
        <taxon>Tracheophyta</taxon>
        <taxon>Polypodiopsida</taxon>
        <taxon>Polypodiidae</taxon>
        <taxon>Polypodiales</taxon>
        <taxon>Pteridineae</taxon>
        <taxon>Pteridaceae</taxon>
        <taxon>Parkerioideae</taxon>
        <taxon>Ceratopteris</taxon>
    </lineage>
</organism>
<gene>
    <name evidence="2" type="ORF">KP509_15G069800</name>
</gene>
<feature type="region of interest" description="Disordered" evidence="1">
    <location>
        <begin position="145"/>
        <end position="171"/>
    </location>
</feature>
<dbReference type="GO" id="GO:0006368">
    <property type="term" value="P:transcription elongation by RNA polymerase II"/>
    <property type="evidence" value="ECO:0007669"/>
    <property type="project" value="InterPro"/>
</dbReference>
<dbReference type="InterPro" id="IPR010684">
    <property type="entry name" value="RNA_pol_II_trans_fac_SIII_A"/>
</dbReference>
<dbReference type="EMBL" id="CM035420">
    <property type="protein sequence ID" value="KAH7405423.1"/>
    <property type="molecule type" value="Genomic_DNA"/>
</dbReference>
<dbReference type="Proteomes" id="UP000825935">
    <property type="component" value="Chromosome 15"/>
</dbReference>
<protein>
    <recommendedName>
        <fullName evidence="4">Elongin-A</fullName>
    </recommendedName>
</protein>
<evidence type="ECO:0000256" key="1">
    <source>
        <dbReference type="SAM" id="MobiDB-lite"/>
    </source>
</evidence>
<dbReference type="Gene3D" id="6.10.250.3180">
    <property type="match status" value="1"/>
</dbReference>
<dbReference type="OrthoDB" id="21513at2759"/>
<dbReference type="GO" id="GO:0070449">
    <property type="term" value="C:elongin complex"/>
    <property type="evidence" value="ECO:0007669"/>
    <property type="project" value="InterPro"/>
</dbReference>
<evidence type="ECO:0000313" key="2">
    <source>
        <dbReference type="EMBL" id="KAH7405423.1"/>
    </source>
</evidence>
<comment type="caution">
    <text evidence="2">The sequence shown here is derived from an EMBL/GenBank/DDBJ whole genome shotgun (WGS) entry which is preliminary data.</text>
</comment>
<name>A0A8T2TAY9_CERRI</name>
<reference evidence="2" key="1">
    <citation type="submission" date="2021-08" db="EMBL/GenBank/DDBJ databases">
        <title>WGS assembly of Ceratopteris richardii.</title>
        <authorList>
            <person name="Marchant D.B."/>
            <person name="Chen G."/>
            <person name="Jenkins J."/>
            <person name="Shu S."/>
            <person name="Leebens-Mack J."/>
            <person name="Grimwood J."/>
            <person name="Schmutz J."/>
            <person name="Soltis P."/>
            <person name="Soltis D."/>
            <person name="Chen Z.-H."/>
        </authorList>
    </citation>
    <scope>NUCLEOTIDE SEQUENCE</scope>
    <source>
        <strain evidence="2">Whitten #5841</strain>
        <tissue evidence="2">Leaf</tissue>
    </source>
</reference>
<dbReference type="PANTHER" id="PTHR47543:SF2">
    <property type="entry name" value="RNA POLYMERASE II TRANSCRIPTION FACTOR SIII SUBUNIT A"/>
    <property type="match status" value="1"/>
</dbReference>
<proteinExistence type="predicted"/>
<feature type="region of interest" description="Disordered" evidence="1">
    <location>
        <begin position="1"/>
        <end position="20"/>
    </location>
</feature>
<dbReference type="AlphaFoldDB" id="A0A8T2TAY9"/>
<accession>A0A8T2TAY9</accession>
<evidence type="ECO:0008006" key="4">
    <source>
        <dbReference type="Google" id="ProtNLM"/>
    </source>
</evidence>